<organism evidence="1 2">
    <name type="scientific">Caballeronia zhejiangensis</name>
    <dbReference type="NCBI Taxonomy" id="871203"/>
    <lineage>
        <taxon>Bacteria</taxon>
        <taxon>Pseudomonadati</taxon>
        <taxon>Pseudomonadota</taxon>
        <taxon>Betaproteobacteria</taxon>
        <taxon>Burkholderiales</taxon>
        <taxon>Burkholderiaceae</taxon>
        <taxon>Caballeronia</taxon>
    </lineage>
</organism>
<dbReference type="EMBL" id="JFHD01000011">
    <property type="protein sequence ID" value="KDR29957.1"/>
    <property type="molecule type" value="Genomic_DNA"/>
</dbReference>
<dbReference type="RefSeq" id="WP_008350411.1">
    <property type="nucleotide sequence ID" value="NZ_JFHD01000011.1"/>
</dbReference>
<dbReference type="Proteomes" id="UP000027451">
    <property type="component" value="Unassembled WGS sequence"/>
</dbReference>
<sequence>MQAFRYYKRLFKMNDLHISVDPNGHATLSQSVQISEHCNNRARLLTSLVNIVAAPGGFEHFCAYPEAMRRDILNLLRSVAEEQLPLIAALEEHATKAGYERGAQAAREVLIQEQQAANSALHYDAENHAAQMILTH</sequence>
<evidence type="ECO:0000313" key="1">
    <source>
        <dbReference type="EMBL" id="KDR29957.1"/>
    </source>
</evidence>
<accession>A0A656QKU3</accession>
<gene>
    <name evidence="1" type="ORF">BG60_05470</name>
</gene>
<name>A0A656QKU3_9BURK</name>
<dbReference type="AlphaFoldDB" id="A0A656QKU3"/>
<proteinExistence type="predicted"/>
<protein>
    <submittedName>
        <fullName evidence="1">Uncharacterized protein</fullName>
    </submittedName>
</protein>
<keyword evidence="2" id="KW-1185">Reference proteome</keyword>
<evidence type="ECO:0000313" key="2">
    <source>
        <dbReference type="Proteomes" id="UP000027451"/>
    </source>
</evidence>
<comment type="caution">
    <text evidence="1">The sequence shown here is derived from an EMBL/GenBank/DDBJ whole genome shotgun (WGS) entry which is preliminary data.</text>
</comment>
<reference evidence="1 2" key="1">
    <citation type="submission" date="2014-03" db="EMBL/GenBank/DDBJ databases">
        <title>Draft Genome Sequences of Four Burkholderia Strains.</title>
        <authorList>
            <person name="Liu X.Y."/>
            <person name="Li C.X."/>
            <person name="Xu J.H."/>
        </authorList>
    </citation>
    <scope>NUCLEOTIDE SEQUENCE [LARGE SCALE GENOMIC DNA]</scope>
    <source>
        <strain evidence="1 2">OP-1</strain>
    </source>
</reference>